<sequence>MRRAGRRASRRGAAAAEQQRGRGQASMADEGRGRAGAATGERHGAGGDERADIFCVRAYSLRRAQIIRMLHFCSEIQ</sequence>
<dbReference type="Proteomes" id="UP000244336">
    <property type="component" value="Chromosome 1"/>
</dbReference>
<dbReference type="EMBL" id="CM009749">
    <property type="protein sequence ID" value="PUZ76337.1"/>
    <property type="molecule type" value="Genomic_DNA"/>
</dbReference>
<evidence type="ECO:0000256" key="1">
    <source>
        <dbReference type="SAM" id="MobiDB-lite"/>
    </source>
</evidence>
<feature type="compositionally biased region" description="Low complexity" evidence="1">
    <location>
        <begin position="11"/>
        <end position="25"/>
    </location>
</feature>
<evidence type="ECO:0000313" key="2">
    <source>
        <dbReference type="EMBL" id="PUZ76337.1"/>
    </source>
</evidence>
<dbReference type="AlphaFoldDB" id="A0A2T7F8D6"/>
<protein>
    <submittedName>
        <fullName evidence="2">Uncharacterized protein</fullName>
    </submittedName>
</protein>
<accession>A0A2T7F8D6</accession>
<proteinExistence type="predicted"/>
<evidence type="ECO:0000313" key="3">
    <source>
        <dbReference type="Proteomes" id="UP000244336"/>
    </source>
</evidence>
<feature type="region of interest" description="Disordered" evidence="1">
    <location>
        <begin position="1"/>
        <end position="47"/>
    </location>
</feature>
<keyword evidence="3" id="KW-1185">Reference proteome</keyword>
<feature type="compositionally biased region" description="Basic residues" evidence="1">
    <location>
        <begin position="1"/>
        <end position="10"/>
    </location>
</feature>
<gene>
    <name evidence="2" type="ORF">GQ55_1G282100</name>
</gene>
<dbReference type="Gramene" id="PUZ76337">
    <property type="protein sequence ID" value="PUZ76337"/>
    <property type="gene ID" value="GQ55_1G282100"/>
</dbReference>
<reference evidence="2 3" key="1">
    <citation type="submission" date="2018-04" db="EMBL/GenBank/DDBJ databases">
        <title>WGS assembly of Panicum hallii var. hallii HAL2.</title>
        <authorList>
            <person name="Lovell J."/>
            <person name="Jenkins J."/>
            <person name="Lowry D."/>
            <person name="Mamidi S."/>
            <person name="Sreedasyam A."/>
            <person name="Weng X."/>
            <person name="Barry K."/>
            <person name="Bonette J."/>
            <person name="Campitelli B."/>
            <person name="Daum C."/>
            <person name="Gordon S."/>
            <person name="Gould B."/>
            <person name="Lipzen A."/>
            <person name="MacQueen A."/>
            <person name="Palacio-Mejia J."/>
            <person name="Plott C."/>
            <person name="Shakirov E."/>
            <person name="Shu S."/>
            <person name="Yoshinaga Y."/>
            <person name="Zane M."/>
            <person name="Rokhsar D."/>
            <person name="Grimwood J."/>
            <person name="Schmutz J."/>
            <person name="Juenger T."/>
        </authorList>
    </citation>
    <scope>NUCLEOTIDE SEQUENCE [LARGE SCALE GENOMIC DNA]</scope>
    <source>
        <strain evidence="3">cv. HAL2</strain>
    </source>
</reference>
<name>A0A2T7F8D6_9POAL</name>
<organism evidence="2 3">
    <name type="scientific">Panicum hallii var. hallii</name>
    <dbReference type="NCBI Taxonomy" id="1504633"/>
    <lineage>
        <taxon>Eukaryota</taxon>
        <taxon>Viridiplantae</taxon>
        <taxon>Streptophyta</taxon>
        <taxon>Embryophyta</taxon>
        <taxon>Tracheophyta</taxon>
        <taxon>Spermatophyta</taxon>
        <taxon>Magnoliopsida</taxon>
        <taxon>Liliopsida</taxon>
        <taxon>Poales</taxon>
        <taxon>Poaceae</taxon>
        <taxon>PACMAD clade</taxon>
        <taxon>Panicoideae</taxon>
        <taxon>Panicodae</taxon>
        <taxon>Paniceae</taxon>
        <taxon>Panicinae</taxon>
        <taxon>Panicum</taxon>
        <taxon>Panicum sect. Panicum</taxon>
    </lineage>
</organism>